<organism evidence="2 3">
    <name type="scientific">Candidatus Buchananbacteria bacterium RIFCSPLOWO2_01_FULL_46_12</name>
    <dbReference type="NCBI Taxonomy" id="1797546"/>
    <lineage>
        <taxon>Bacteria</taxon>
        <taxon>Candidatus Buchananiibacteriota</taxon>
    </lineage>
</organism>
<dbReference type="Proteomes" id="UP000176512">
    <property type="component" value="Unassembled WGS sequence"/>
</dbReference>
<reference evidence="2 3" key="1">
    <citation type="journal article" date="2016" name="Nat. Commun.">
        <title>Thousands of microbial genomes shed light on interconnected biogeochemical processes in an aquifer system.</title>
        <authorList>
            <person name="Anantharaman K."/>
            <person name="Brown C.T."/>
            <person name="Hug L.A."/>
            <person name="Sharon I."/>
            <person name="Castelle C.J."/>
            <person name="Probst A.J."/>
            <person name="Thomas B.C."/>
            <person name="Singh A."/>
            <person name="Wilkins M.J."/>
            <person name="Karaoz U."/>
            <person name="Brodie E.L."/>
            <person name="Williams K.H."/>
            <person name="Hubbard S.S."/>
            <person name="Banfield J.F."/>
        </authorList>
    </citation>
    <scope>NUCLEOTIDE SEQUENCE [LARGE SCALE GENOMIC DNA]</scope>
</reference>
<feature type="transmembrane region" description="Helical" evidence="1">
    <location>
        <begin position="63"/>
        <end position="82"/>
    </location>
</feature>
<keyword evidence="1" id="KW-1133">Transmembrane helix</keyword>
<name>A0A1G1YRF1_9BACT</name>
<evidence type="ECO:0000313" key="2">
    <source>
        <dbReference type="EMBL" id="OGY54932.1"/>
    </source>
</evidence>
<evidence type="ECO:0000313" key="3">
    <source>
        <dbReference type="Proteomes" id="UP000176512"/>
    </source>
</evidence>
<evidence type="ECO:0000256" key="1">
    <source>
        <dbReference type="SAM" id="Phobius"/>
    </source>
</evidence>
<feature type="transmembrane region" description="Helical" evidence="1">
    <location>
        <begin position="30"/>
        <end position="51"/>
    </location>
</feature>
<dbReference type="AlphaFoldDB" id="A0A1G1YRF1"/>
<feature type="transmembrane region" description="Helical" evidence="1">
    <location>
        <begin position="102"/>
        <end position="119"/>
    </location>
</feature>
<keyword evidence="1" id="KW-0472">Membrane</keyword>
<proteinExistence type="predicted"/>
<accession>A0A1G1YRF1</accession>
<feature type="transmembrane region" description="Helical" evidence="1">
    <location>
        <begin position="7"/>
        <end position="24"/>
    </location>
</feature>
<dbReference type="EMBL" id="MHIP01000022">
    <property type="protein sequence ID" value="OGY54932.1"/>
    <property type="molecule type" value="Genomic_DNA"/>
</dbReference>
<gene>
    <name evidence="2" type="ORF">A3A24_03340</name>
</gene>
<comment type="caution">
    <text evidence="2">The sequence shown here is derived from an EMBL/GenBank/DDBJ whole genome shotgun (WGS) entry which is preliminary data.</text>
</comment>
<sequence length="147" mass="15839">MLRKIGFGAGFWAVMFLAVSALMVTPLPLIWQSILEIIIAGAAGYVLGILYFKKQPSDVKGAVVLAVTWILVGMVLDLLVTIQYVKGMGTYFDGLKSFYGTWNLWVSFVLAIAGIVLAAKMTHGGQLMARPQIEPMVKPPAPPSAAI</sequence>
<protein>
    <submittedName>
        <fullName evidence="2">Uncharacterized protein</fullName>
    </submittedName>
</protein>
<keyword evidence="1" id="KW-0812">Transmembrane</keyword>